<dbReference type="Gene3D" id="3.40.630.30">
    <property type="match status" value="1"/>
</dbReference>
<dbReference type="PROSITE" id="PS51186">
    <property type="entry name" value="GNAT"/>
    <property type="match status" value="1"/>
</dbReference>
<dbReference type="CDD" id="cd04301">
    <property type="entry name" value="NAT_SF"/>
    <property type="match status" value="1"/>
</dbReference>
<evidence type="ECO:0000313" key="3">
    <source>
        <dbReference type="Proteomes" id="UP000000270"/>
    </source>
</evidence>
<evidence type="ECO:0000259" key="1">
    <source>
        <dbReference type="PROSITE" id="PS51186"/>
    </source>
</evidence>
<accession>A8HVW0</accession>
<reference evidence="2 3" key="4">
    <citation type="journal article" date="2009" name="Appl. Environ. Microbiol.">
        <title>Comparative genome-wide transcriptional profiling of Azorhizobium caulinodans ORS571 grown under free-living and symbiotic conditions.</title>
        <authorList>
            <person name="Tsukada S."/>
            <person name="Aono T."/>
            <person name="Akiba N."/>
            <person name="Lee KB."/>
            <person name="Liu CT."/>
            <person name="Toyazaki H."/>
            <person name="Oyaizu H."/>
        </authorList>
    </citation>
    <scope>NUCLEOTIDE SEQUENCE [LARGE SCALE GENOMIC DNA]</scope>
    <source>
        <strain evidence="3">ATCC 43989 / DSM 5975 / JCM 20966 / LMG 6465 / NBRC 14845 / NCIMB 13405 / ORS 571</strain>
    </source>
</reference>
<reference evidence="2 3" key="1">
    <citation type="journal article" date="2007" name="Appl. Environ. Microbiol.">
        <title>Rhizobial factors required for stem nodule maturation and maintenance in Sesbania rostrata-Azorhizobium caulinodans ORS571 symbiosis.</title>
        <authorList>
            <person name="Suzuki S."/>
            <person name="Aono T."/>
            <person name="Lee KB."/>
            <person name="Suzuki T."/>
            <person name="Liu CT."/>
            <person name="Miwa H."/>
            <person name="Wakao S."/>
            <person name="Iki T."/>
            <person name="Oyaizu H."/>
        </authorList>
    </citation>
    <scope>NUCLEOTIDE SEQUENCE [LARGE SCALE GENOMIC DNA]</scope>
    <source>
        <strain evidence="3">ATCC 43989 / DSM 5975 / JCM 20966 / LMG 6465 / NBRC 14845 / NCIMB 13405 / ORS 571</strain>
    </source>
</reference>
<dbReference type="InterPro" id="IPR016181">
    <property type="entry name" value="Acyl_CoA_acyltransferase"/>
</dbReference>
<reference evidence="2 3" key="5">
    <citation type="journal article" date="2010" name="Appl. Environ. Microbiol.">
        <title>phrR-like gene praR of Azorhizobium caulinodans ORS571 is essential for symbiosis with Sesbania rostrata and is involved in expression of reb genes.</title>
        <authorList>
            <person name="Akiba N."/>
            <person name="Aono T."/>
            <person name="Toyazaki H."/>
            <person name="Sato S."/>
            <person name="Oyaizu H."/>
        </authorList>
    </citation>
    <scope>NUCLEOTIDE SEQUENCE [LARGE SCALE GENOMIC DNA]</scope>
    <source>
        <strain evidence="3">ATCC 43989 / DSM 5975 / JCM 20966 / LMG 6465 / NBRC 14845 / NCIMB 13405 / ORS 571</strain>
    </source>
</reference>
<name>A8HVW0_AZOC5</name>
<dbReference type="AlphaFoldDB" id="A8HVW0"/>
<dbReference type="InterPro" id="IPR000182">
    <property type="entry name" value="GNAT_dom"/>
</dbReference>
<gene>
    <name evidence="2" type="ordered locus">AZC_4364</name>
</gene>
<dbReference type="Pfam" id="PF00583">
    <property type="entry name" value="Acetyltransf_1"/>
    <property type="match status" value="1"/>
</dbReference>
<reference evidence="2 3" key="6">
    <citation type="journal article" date="2011" name="Appl. Environ. Microbiol.">
        <title>Involvement of the azorhizobial chromosome partition gene (parA) in the onset of bacteroid differentiation during Sesbania rostrata stem nodule development.</title>
        <authorList>
            <person name="Liu CT."/>
            <person name="Lee KB."/>
            <person name="Wang YS."/>
            <person name="Peng MH."/>
            <person name="Lee KT."/>
            <person name="Suzuki S."/>
            <person name="Suzuki T."/>
            <person name="Oyaizu H."/>
        </authorList>
    </citation>
    <scope>NUCLEOTIDE SEQUENCE [LARGE SCALE GENOMIC DNA]</scope>
    <source>
        <strain evidence="3">ATCC 43989 / DSM 5975 / JCM 20966 / LMG 6465 / NBRC 14845 / NCIMB 13405 / ORS 571</strain>
    </source>
</reference>
<dbReference type="eggNOG" id="COG0456">
    <property type="taxonomic scope" value="Bacteria"/>
</dbReference>
<dbReference type="Proteomes" id="UP000000270">
    <property type="component" value="Chromosome"/>
</dbReference>
<reference evidence="3" key="2">
    <citation type="submission" date="2007-04" db="EMBL/GenBank/DDBJ databases">
        <title>Complete genome sequence of the nitrogen-fixing bacterium Azorhizobium caulinodans ORS571.</title>
        <authorList>
            <person name="Lee K.B."/>
            <person name="Backer P.D."/>
            <person name="Aono T."/>
            <person name="Liu C.T."/>
            <person name="Suzuki S."/>
            <person name="Suzuki T."/>
            <person name="Kaneko T."/>
            <person name="Yamada M."/>
            <person name="Tabata S."/>
            <person name="Kupfer D.M."/>
            <person name="Najar F.Z."/>
            <person name="Wiley G.B."/>
            <person name="Roe B."/>
            <person name="Binnewies T."/>
            <person name="Ussery D."/>
            <person name="Vereecke D."/>
            <person name="Gevers D."/>
            <person name="Holsters M."/>
            <person name="Oyaizu H."/>
        </authorList>
    </citation>
    <scope>NUCLEOTIDE SEQUENCE [LARGE SCALE GENOMIC DNA]</scope>
    <source>
        <strain evidence="3">ATCC 43989 / DSM 5975 / JCM 20966 / LMG 6465 / NBRC 14845 / NCIMB 13405 / ORS 571</strain>
    </source>
</reference>
<dbReference type="HOGENOM" id="CLU_793763_0_0_5"/>
<sequence>MAPIDVVAFVRTNQARPDAGSTRPPAEVTGPLMRPILLSPDAASAGPEMSIRRAGAEDVEALAGLATQNLLARLAEGPAAAGDHHLVARIGNIAAGLLVSRPNVQQPEVQDLVSLMVTPLFRRRGIGRALLRQLSADMAQAGREALGAVWSDRLPQLESFHAVLMREGWEAPTPWRLRMSFRVGDREEAMQLAARRIAAAREAGLSSLTLAAAGAEAIPRLLAHAQAVQAAGRLPAWADPAPWLPIGTPAVSQLLVDGHGMIRGWLMAQYQTASGRWLAPIGWCETGPSHMLLAMDAWLAALEETQGPGATVVLHPTLNDGAKVCRLLDRHFRPHALWADHLITSRKAL</sequence>
<dbReference type="KEGG" id="azc:AZC_4364"/>
<reference evidence="2 3" key="3">
    <citation type="journal article" date="2008" name="BMC Genomics">
        <title>The genome of the versatile nitrogen fixer Azorhizobium caulinodans ORS571.</title>
        <authorList>
            <person name="Lee KB."/>
            <person name="Backer P.D."/>
            <person name="Aono T."/>
            <person name="Liu CT."/>
            <person name="Suzuki S."/>
            <person name="Suzuki T."/>
            <person name="Kaneko T."/>
            <person name="Yamada M."/>
            <person name="Tabata S."/>
            <person name="Kupfer D.M."/>
            <person name="Najar F.Z."/>
            <person name="Wiley G.B."/>
            <person name="Roe B."/>
            <person name="Binnewies T.T."/>
            <person name="Ussery D.W."/>
            <person name="D'Haeze W."/>
            <person name="Herder J.D."/>
            <person name="Gevers D."/>
            <person name="Vereecke D."/>
            <person name="Holsters M."/>
            <person name="Oyaizu H."/>
        </authorList>
    </citation>
    <scope>NUCLEOTIDE SEQUENCE [LARGE SCALE GENOMIC DNA]</scope>
    <source>
        <strain evidence="3">ATCC 43989 / DSM 5975 / JCM 20966 / LMG 6465 / NBRC 14845 / NCIMB 13405 / ORS 571</strain>
    </source>
</reference>
<feature type="domain" description="N-acetyltransferase" evidence="1">
    <location>
        <begin position="49"/>
        <end position="184"/>
    </location>
</feature>
<organism evidence="2 3">
    <name type="scientific">Azorhizobium caulinodans (strain ATCC 43989 / DSM 5975 / JCM 20966 / LMG 6465 / NBRC 14845 / NCIMB 13405 / ORS 571)</name>
    <dbReference type="NCBI Taxonomy" id="438753"/>
    <lineage>
        <taxon>Bacteria</taxon>
        <taxon>Pseudomonadati</taxon>
        <taxon>Pseudomonadota</taxon>
        <taxon>Alphaproteobacteria</taxon>
        <taxon>Hyphomicrobiales</taxon>
        <taxon>Xanthobacteraceae</taxon>
        <taxon>Azorhizobium</taxon>
    </lineage>
</organism>
<dbReference type="EMBL" id="AP009384">
    <property type="protein sequence ID" value="BAF90362.1"/>
    <property type="molecule type" value="Genomic_DNA"/>
</dbReference>
<evidence type="ECO:0000313" key="2">
    <source>
        <dbReference type="EMBL" id="BAF90362.1"/>
    </source>
</evidence>
<dbReference type="SUPFAM" id="SSF55729">
    <property type="entry name" value="Acyl-CoA N-acyltransferases (Nat)"/>
    <property type="match status" value="1"/>
</dbReference>
<dbReference type="GO" id="GO:0016747">
    <property type="term" value="F:acyltransferase activity, transferring groups other than amino-acyl groups"/>
    <property type="evidence" value="ECO:0007669"/>
    <property type="project" value="InterPro"/>
</dbReference>
<keyword evidence="3" id="KW-1185">Reference proteome</keyword>
<protein>
    <recommendedName>
        <fullName evidence="1">N-acetyltransferase domain-containing protein</fullName>
    </recommendedName>
</protein>
<proteinExistence type="predicted"/>